<dbReference type="GO" id="GO:0006281">
    <property type="term" value="P:DNA repair"/>
    <property type="evidence" value="ECO:0007669"/>
    <property type="project" value="UniProtKB-KW"/>
</dbReference>
<dbReference type="InterPro" id="IPR036691">
    <property type="entry name" value="Endo/exonu/phosph_ase_sf"/>
</dbReference>
<reference evidence="10" key="1">
    <citation type="submission" date="2019-09" db="EMBL/GenBank/DDBJ databases">
        <authorList>
            <person name="Teo W.F.A."/>
            <person name="Duangmal K."/>
        </authorList>
    </citation>
    <scope>NUCLEOTIDE SEQUENCE [LARGE SCALE GENOMIC DNA]</scope>
    <source>
        <strain evidence="10">K81G1</strain>
    </source>
</reference>
<evidence type="ECO:0000256" key="8">
    <source>
        <dbReference type="ARBA" id="ARBA00023204"/>
    </source>
</evidence>
<dbReference type="Gene3D" id="3.60.10.10">
    <property type="entry name" value="Endonuclease/exonuclease/phosphatase"/>
    <property type="match status" value="1"/>
</dbReference>
<protein>
    <submittedName>
        <fullName evidence="10">Endonuclease/exonuclease/phosphatase family protein</fullName>
    </submittedName>
</protein>
<dbReference type="AlphaFoldDB" id="A0A5N0UXL6"/>
<organism evidence="10 11">
    <name type="scientific">Amycolatopsis acidicola</name>
    <dbReference type="NCBI Taxonomy" id="2596893"/>
    <lineage>
        <taxon>Bacteria</taxon>
        <taxon>Bacillati</taxon>
        <taxon>Actinomycetota</taxon>
        <taxon>Actinomycetes</taxon>
        <taxon>Pseudonocardiales</taxon>
        <taxon>Pseudonocardiaceae</taxon>
        <taxon>Amycolatopsis</taxon>
    </lineage>
</organism>
<dbReference type="GO" id="GO:0004519">
    <property type="term" value="F:endonuclease activity"/>
    <property type="evidence" value="ECO:0007669"/>
    <property type="project" value="UniProtKB-KW"/>
</dbReference>
<keyword evidence="10" id="KW-0255">Endonuclease</keyword>
<dbReference type="PANTHER" id="PTHR15822">
    <property type="entry name" value="TRAF AND TNF RECEPTOR-ASSOCIATED PROTEIN"/>
    <property type="match status" value="1"/>
</dbReference>
<evidence type="ECO:0000256" key="7">
    <source>
        <dbReference type="ARBA" id="ARBA00022842"/>
    </source>
</evidence>
<dbReference type="EMBL" id="VMNW02000057">
    <property type="protein sequence ID" value="KAA9155415.1"/>
    <property type="molecule type" value="Genomic_DNA"/>
</dbReference>
<keyword evidence="7" id="KW-0460">Magnesium</keyword>
<dbReference type="GO" id="GO:0004527">
    <property type="term" value="F:exonuclease activity"/>
    <property type="evidence" value="ECO:0007669"/>
    <property type="project" value="UniProtKB-KW"/>
</dbReference>
<dbReference type="OrthoDB" id="9787701at2"/>
<evidence type="ECO:0000256" key="5">
    <source>
        <dbReference type="ARBA" id="ARBA00022763"/>
    </source>
</evidence>
<keyword evidence="11" id="KW-1185">Reference proteome</keyword>
<dbReference type="PANTHER" id="PTHR15822:SF4">
    <property type="entry name" value="TYROSYL-DNA PHOSPHODIESTERASE 2"/>
    <property type="match status" value="1"/>
</dbReference>
<keyword evidence="4" id="KW-0479">Metal-binding</keyword>
<evidence type="ECO:0000313" key="11">
    <source>
        <dbReference type="Proteomes" id="UP000319769"/>
    </source>
</evidence>
<gene>
    <name evidence="10" type="ORF">FPZ12_029965</name>
</gene>
<evidence type="ECO:0000256" key="1">
    <source>
        <dbReference type="ARBA" id="ARBA00001936"/>
    </source>
</evidence>
<evidence type="ECO:0000256" key="4">
    <source>
        <dbReference type="ARBA" id="ARBA00022723"/>
    </source>
</evidence>
<evidence type="ECO:0000256" key="3">
    <source>
        <dbReference type="ARBA" id="ARBA00022722"/>
    </source>
</evidence>
<dbReference type="GO" id="GO:0046872">
    <property type="term" value="F:metal ion binding"/>
    <property type="evidence" value="ECO:0007669"/>
    <property type="project" value="UniProtKB-KW"/>
</dbReference>
<accession>A0A5N0UXL6</accession>
<keyword evidence="8" id="KW-0234">DNA repair</keyword>
<sequence>MVFFVERSLSLRVLTLNVWNTEGPAFRQPLLPGAIAALRPDLVSLQEVGREQLARVLAGTDLFAVHQTDLLAPHDLTRQAGTALASRWKPSAVEAVELPEGDSVECAIAATIKLPVGGDLLFLAVKPTWRLDSEAARLAQARAIADFDAKLRGPVPSVIAGDFDATPDADSMRFLAGRAVSECTSVHYHDSWTIGGDGGEGHTWTTENPLAAPVVDALVGQSPHARRIDYVLVGSRHNHPEVAAHVRRCEVVLTDPPLSDHYGVLAEIEIRPLS</sequence>
<evidence type="ECO:0000256" key="2">
    <source>
        <dbReference type="ARBA" id="ARBA00001946"/>
    </source>
</evidence>
<dbReference type="SUPFAM" id="SSF56219">
    <property type="entry name" value="DNase I-like"/>
    <property type="match status" value="1"/>
</dbReference>
<keyword evidence="3" id="KW-0540">Nuclease</keyword>
<feature type="domain" description="Endonuclease/exonuclease/phosphatase" evidence="9">
    <location>
        <begin position="17"/>
        <end position="261"/>
    </location>
</feature>
<comment type="cofactor">
    <cofactor evidence="2">
        <name>Mg(2+)</name>
        <dbReference type="ChEBI" id="CHEBI:18420"/>
    </cofactor>
</comment>
<dbReference type="InterPro" id="IPR051547">
    <property type="entry name" value="TDP2-like"/>
</dbReference>
<evidence type="ECO:0000259" key="9">
    <source>
        <dbReference type="Pfam" id="PF03372"/>
    </source>
</evidence>
<dbReference type="InterPro" id="IPR005135">
    <property type="entry name" value="Endo/exonuclease/phosphatase"/>
</dbReference>
<dbReference type="Pfam" id="PF03372">
    <property type="entry name" value="Exo_endo_phos"/>
    <property type="match status" value="1"/>
</dbReference>
<comment type="caution">
    <text evidence="10">The sequence shown here is derived from an EMBL/GenBank/DDBJ whole genome shotgun (WGS) entry which is preliminary data.</text>
</comment>
<keyword evidence="5" id="KW-0227">DNA damage</keyword>
<comment type="cofactor">
    <cofactor evidence="1">
        <name>Mn(2+)</name>
        <dbReference type="ChEBI" id="CHEBI:29035"/>
    </cofactor>
</comment>
<name>A0A5N0UXL6_9PSEU</name>
<keyword evidence="6" id="KW-0378">Hydrolase</keyword>
<evidence type="ECO:0000256" key="6">
    <source>
        <dbReference type="ARBA" id="ARBA00022801"/>
    </source>
</evidence>
<proteinExistence type="predicted"/>
<evidence type="ECO:0000313" key="10">
    <source>
        <dbReference type="EMBL" id="KAA9155415.1"/>
    </source>
</evidence>
<dbReference type="Proteomes" id="UP000319769">
    <property type="component" value="Unassembled WGS sequence"/>
</dbReference>